<dbReference type="Proteomes" id="UP000239494">
    <property type="component" value="Unassembled WGS sequence"/>
</dbReference>
<reference evidence="2 3" key="1">
    <citation type="submission" date="2018-03" db="EMBL/GenBank/DDBJ databases">
        <title>Genomic Encyclopedia of Archaeal and Bacterial Type Strains, Phase II (KMG-II): from individual species to whole genera.</title>
        <authorList>
            <person name="Goeker M."/>
        </authorList>
    </citation>
    <scope>NUCLEOTIDE SEQUENCE [LARGE SCALE GENOMIC DNA]</scope>
    <source>
        <strain evidence="2 3">DSM 44720</strain>
    </source>
</reference>
<dbReference type="InterPro" id="IPR016181">
    <property type="entry name" value="Acyl_CoA_acyltransferase"/>
</dbReference>
<evidence type="ECO:0000259" key="1">
    <source>
        <dbReference type="PROSITE" id="PS51186"/>
    </source>
</evidence>
<evidence type="ECO:0000313" key="3">
    <source>
        <dbReference type="Proteomes" id="UP000239494"/>
    </source>
</evidence>
<sequence length="276" mass="29373">MTAVDVVASSYLDAAAAADALHGTAGSCWVGGEYADPSNDHVSYLVQYCSPGLVRDAVFTRELLHVLSTEAPKARDVLLRLPAGVSPGDAWRTRTTYVRHDGSPSTPDTAGFTVDHARVDDEGAVLGWLTDAIAEGASSWGMPGRTDAQEKAARLVLDAPGRVTFVARDENGPVGHATILTEEWDEVVGEAFVELFDVLVVPGHRRHRQAVRLLSGRAVDHARERGLPLIGNVVHPSGVDGPGHAERILASLARGGWRPDHVLWSCDVDRLAGSGS</sequence>
<comment type="caution">
    <text evidence="2">The sequence shown here is derived from an EMBL/GenBank/DDBJ whole genome shotgun (WGS) entry which is preliminary data.</text>
</comment>
<proteinExistence type="predicted"/>
<name>A0A2T0T499_9PSEU</name>
<dbReference type="GO" id="GO:0016747">
    <property type="term" value="F:acyltransferase activity, transferring groups other than amino-acyl groups"/>
    <property type="evidence" value="ECO:0007669"/>
    <property type="project" value="InterPro"/>
</dbReference>
<organism evidence="2 3">
    <name type="scientific">Umezawaea tangerina</name>
    <dbReference type="NCBI Taxonomy" id="84725"/>
    <lineage>
        <taxon>Bacteria</taxon>
        <taxon>Bacillati</taxon>
        <taxon>Actinomycetota</taxon>
        <taxon>Actinomycetes</taxon>
        <taxon>Pseudonocardiales</taxon>
        <taxon>Pseudonocardiaceae</taxon>
        <taxon>Umezawaea</taxon>
    </lineage>
</organism>
<dbReference type="CDD" id="cd04301">
    <property type="entry name" value="NAT_SF"/>
    <property type="match status" value="1"/>
</dbReference>
<dbReference type="InterPro" id="IPR000182">
    <property type="entry name" value="GNAT_dom"/>
</dbReference>
<dbReference type="AlphaFoldDB" id="A0A2T0T499"/>
<dbReference type="RefSeq" id="WP_211304465.1">
    <property type="nucleotide sequence ID" value="NZ_PVTF01000006.1"/>
</dbReference>
<dbReference type="PROSITE" id="PS51186">
    <property type="entry name" value="GNAT"/>
    <property type="match status" value="1"/>
</dbReference>
<accession>A0A2T0T499</accession>
<dbReference type="SUPFAM" id="SSF55729">
    <property type="entry name" value="Acyl-CoA N-acyltransferases (Nat)"/>
    <property type="match status" value="1"/>
</dbReference>
<evidence type="ECO:0000313" key="2">
    <source>
        <dbReference type="EMBL" id="PRY40492.1"/>
    </source>
</evidence>
<protein>
    <recommendedName>
        <fullName evidence="1">N-acetyltransferase domain-containing protein</fullName>
    </recommendedName>
</protein>
<keyword evidence="3" id="KW-1185">Reference proteome</keyword>
<dbReference type="Gene3D" id="3.40.630.30">
    <property type="match status" value="1"/>
</dbReference>
<gene>
    <name evidence="2" type="ORF">CLV43_106228</name>
</gene>
<dbReference type="Pfam" id="PF00583">
    <property type="entry name" value="Acetyltransf_1"/>
    <property type="match status" value="1"/>
</dbReference>
<dbReference type="EMBL" id="PVTF01000006">
    <property type="protein sequence ID" value="PRY40492.1"/>
    <property type="molecule type" value="Genomic_DNA"/>
</dbReference>
<feature type="domain" description="N-acetyltransferase" evidence="1">
    <location>
        <begin position="112"/>
        <end position="269"/>
    </location>
</feature>